<proteinExistence type="predicted"/>
<evidence type="ECO:0000313" key="2">
    <source>
        <dbReference type="WBParaSite" id="PS1159_v2.g24466.t1"/>
    </source>
</evidence>
<organism evidence="1 2">
    <name type="scientific">Panagrolaimus sp. PS1159</name>
    <dbReference type="NCBI Taxonomy" id="55785"/>
    <lineage>
        <taxon>Eukaryota</taxon>
        <taxon>Metazoa</taxon>
        <taxon>Ecdysozoa</taxon>
        <taxon>Nematoda</taxon>
        <taxon>Chromadorea</taxon>
        <taxon>Rhabditida</taxon>
        <taxon>Tylenchina</taxon>
        <taxon>Panagrolaimomorpha</taxon>
        <taxon>Panagrolaimoidea</taxon>
        <taxon>Panagrolaimidae</taxon>
        <taxon>Panagrolaimus</taxon>
    </lineage>
</organism>
<dbReference type="Proteomes" id="UP000887580">
    <property type="component" value="Unplaced"/>
</dbReference>
<evidence type="ECO:0000313" key="1">
    <source>
        <dbReference type="Proteomes" id="UP000887580"/>
    </source>
</evidence>
<protein>
    <submittedName>
        <fullName evidence="2">Peptidase S8/S53 domain-containing protein</fullName>
    </submittedName>
</protein>
<name>A0AC35G792_9BILA</name>
<reference evidence="2" key="1">
    <citation type="submission" date="2022-11" db="UniProtKB">
        <authorList>
            <consortium name="WormBaseParasite"/>
        </authorList>
    </citation>
    <scope>IDENTIFICATION</scope>
</reference>
<accession>A0AC35G792</accession>
<sequence>MRYPPGYFARDNLEQKNSPLDWNADHPHTNFKDLYEHLRGNGYFIEISGYPLICINLSSYSMLVIVDPEEEYFPAEINAIQMAVKNDNLNVIIFADWFNSTLIKKIQFMDDNTGKLWFPETGTFLACKNDYSGVFRWL</sequence>
<dbReference type="WBParaSite" id="PS1159_v2.g24466.t1">
    <property type="protein sequence ID" value="PS1159_v2.g24466.t1"/>
    <property type="gene ID" value="PS1159_v2.g24466"/>
</dbReference>